<evidence type="ECO:0000256" key="1">
    <source>
        <dbReference type="SAM" id="MobiDB-lite"/>
    </source>
</evidence>
<reference evidence="6 7" key="1">
    <citation type="journal article" date="2017" name="Elife">
        <title>Extensive horizontal gene transfer in cheese-associated bacteria.</title>
        <authorList>
            <person name="Bonham K.S."/>
            <person name="Wolfe B.E."/>
            <person name="Dutton R.J."/>
        </authorList>
    </citation>
    <scope>NUCLEOTIDE SEQUENCE [LARGE SCALE GENOMIC DNA]</scope>
    <source>
        <strain evidence="5 6">947_7</strain>
        <strain evidence="4 7">JB5</strain>
    </source>
</reference>
<dbReference type="EMBL" id="NRGP01000004">
    <property type="protein sequence ID" value="PCC47785.1"/>
    <property type="molecule type" value="Genomic_DNA"/>
</dbReference>
<accession>A0A2A3X1C8</accession>
<dbReference type="Proteomes" id="UP000217564">
    <property type="component" value="Unassembled WGS sequence"/>
</dbReference>
<name>A0A2A3X1C8_BREAU</name>
<reference evidence="3 8" key="3">
    <citation type="submission" date="2019-01" db="EMBL/GenBank/DDBJ databases">
        <title>Comparative genomic analysis of Brevibacterium aurantiacum sheds light on its evolution and its adaptation to smear-ripened cheeses.</title>
        <authorList>
            <person name="Moineau S."/>
        </authorList>
    </citation>
    <scope>NUCLEOTIDE SEQUENCE [LARGE SCALE GENOMIC DNA]</scope>
    <source>
        <strain evidence="3 8">SMQ-1417</strain>
    </source>
</reference>
<dbReference type="Pfam" id="PF07811">
    <property type="entry name" value="TadE"/>
    <property type="match status" value="1"/>
</dbReference>
<sequence length="172" mass="18250">MGIGRRGLHLDVPGRDEQGSGRRVSHRRCGVDADAEAEDYDVDREAGADSGSAIAEFALIGSLLALVLAGTLQIGLVIHVRNTVIDSAVAGARQASLADQSNADGKRLTSELITVSVGERYAQSITVTTARHGQDDVVEVRVRTPLPVLGLWGPAEVWDLSGRSIVEDVDRD</sequence>
<evidence type="ECO:0000313" key="5">
    <source>
        <dbReference type="EMBL" id="PCC47785.1"/>
    </source>
</evidence>
<dbReference type="Proteomes" id="UP000283000">
    <property type="component" value="Chromosome"/>
</dbReference>
<reference evidence="3 8" key="2">
    <citation type="submission" date="2017-12" db="EMBL/GenBank/DDBJ databases">
        <authorList>
            <person name="Levesque S."/>
        </authorList>
    </citation>
    <scope>NUCLEOTIDE SEQUENCE [LARGE SCALE GENOMIC DNA]</scope>
    <source>
        <strain evidence="3 8">SMQ-1417</strain>
    </source>
</reference>
<evidence type="ECO:0000313" key="7">
    <source>
        <dbReference type="Proteomes" id="UP000218377"/>
    </source>
</evidence>
<dbReference type="Proteomes" id="UP000218377">
    <property type="component" value="Unassembled WGS sequence"/>
</dbReference>
<gene>
    <name evidence="5" type="ORF">CIK64_02695</name>
    <name evidence="4" type="ORF">CIK79_02840</name>
    <name evidence="3" type="ORF">CXR23_15250</name>
</gene>
<evidence type="ECO:0000259" key="2">
    <source>
        <dbReference type="Pfam" id="PF07811"/>
    </source>
</evidence>
<feature type="compositionally biased region" description="Basic and acidic residues" evidence="1">
    <location>
        <begin position="8"/>
        <end position="20"/>
    </location>
</feature>
<dbReference type="InterPro" id="IPR012495">
    <property type="entry name" value="TadE-like_dom"/>
</dbReference>
<evidence type="ECO:0000313" key="6">
    <source>
        <dbReference type="Proteomes" id="UP000217564"/>
    </source>
</evidence>
<evidence type="ECO:0000313" key="4">
    <source>
        <dbReference type="EMBL" id="PCC17327.1"/>
    </source>
</evidence>
<dbReference type="EMBL" id="CP025330">
    <property type="protein sequence ID" value="AZT94334.1"/>
    <property type="molecule type" value="Genomic_DNA"/>
</dbReference>
<protein>
    <submittedName>
        <fullName evidence="3">Pilus assembly protein</fullName>
    </submittedName>
    <submittedName>
        <fullName evidence="4">TadE family protein</fullName>
    </submittedName>
</protein>
<evidence type="ECO:0000313" key="8">
    <source>
        <dbReference type="Proteomes" id="UP000283000"/>
    </source>
</evidence>
<feature type="region of interest" description="Disordered" evidence="1">
    <location>
        <begin position="1"/>
        <end position="30"/>
    </location>
</feature>
<dbReference type="EMBL" id="NRGX01000001">
    <property type="protein sequence ID" value="PCC17327.1"/>
    <property type="molecule type" value="Genomic_DNA"/>
</dbReference>
<dbReference type="AlphaFoldDB" id="A0A2A3X1C8"/>
<feature type="domain" description="TadE-like" evidence="2">
    <location>
        <begin position="51"/>
        <end position="93"/>
    </location>
</feature>
<organism evidence="4 7">
    <name type="scientific">Brevibacterium aurantiacum</name>
    <dbReference type="NCBI Taxonomy" id="273384"/>
    <lineage>
        <taxon>Bacteria</taxon>
        <taxon>Bacillati</taxon>
        <taxon>Actinomycetota</taxon>
        <taxon>Actinomycetes</taxon>
        <taxon>Micrococcales</taxon>
        <taxon>Brevibacteriaceae</taxon>
        <taxon>Brevibacterium</taxon>
    </lineage>
</organism>
<proteinExistence type="predicted"/>
<evidence type="ECO:0000313" key="3">
    <source>
        <dbReference type="EMBL" id="AZT94334.1"/>
    </source>
</evidence>